<dbReference type="AlphaFoldDB" id="A0A2T7P465"/>
<dbReference type="GO" id="GO:0007288">
    <property type="term" value="P:sperm axoneme assembly"/>
    <property type="evidence" value="ECO:0007669"/>
    <property type="project" value="TreeGrafter"/>
</dbReference>
<feature type="domain" description="HYDIN/VesB/CFA65-like Ig-like" evidence="7">
    <location>
        <begin position="392"/>
        <end position="468"/>
    </location>
</feature>
<evidence type="ECO:0000256" key="3">
    <source>
        <dbReference type="ARBA" id="ARBA00022490"/>
    </source>
</evidence>
<reference evidence="8 9" key="1">
    <citation type="submission" date="2018-04" db="EMBL/GenBank/DDBJ databases">
        <title>The genome of golden apple snail Pomacea canaliculata provides insight into stress tolerance and invasive adaptation.</title>
        <authorList>
            <person name="Liu C."/>
            <person name="Liu B."/>
            <person name="Ren Y."/>
            <person name="Zhang Y."/>
            <person name="Wang H."/>
            <person name="Li S."/>
            <person name="Jiang F."/>
            <person name="Yin L."/>
            <person name="Zhang G."/>
            <person name="Qian W."/>
            <person name="Fan W."/>
        </authorList>
    </citation>
    <scope>NUCLEOTIDE SEQUENCE [LARGE SCALE GENOMIC DNA]</scope>
    <source>
        <strain evidence="8">SZHN2017</strain>
        <tissue evidence="8">Muscle</tissue>
    </source>
</reference>
<dbReference type="Proteomes" id="UP000245119">
    <property type="component" value="Linkage Group LG6"/>
</dbReference>
<proteinExistence type="predicted"/>
<evidence type="ECO:0000259" key="7">
    <source>
        <dbReference type="Pfam" id="PF22544"/>
    </source>
</evidence>
<evidence type="ECO:0000256" key="1">
    <source>
        <dbReference type="ARBA" id="ARBA00004138"/>
    </source>
</evidence>
<evidence type="ECO:0000256" key="6">
    <source>
        <dbReference type="SAM" id="MobiDB-lite"/>
    </source>
</evidence>
<evidence type="ECO:0000256" key="4">
    <source>
        <dbReference type="ARBA" id="ARBA00023069"/>
    </source>
</evidence>
<dbReference type="Pfam" id="PF22544">
    <property type="entry name" value="HYDIN_VesB_CFA65-like_Ig"/>
    <property type="match status" value="3"/>
</dbReference>
<feature type="region of interest" description="Disordered" evidence="6">
    <location>
        <begin position="1142"/>
        <end position="1175"/>
    </location>
</feature>
<comment type="subcellular location">
    <subcellularLocation>
        <location evidence="1">Cell projection</location>
        <location evidence="1">Cilium</location>
    </subcellularLocation>
    <subcellularLocation>
        <location evidence="2">Cytoplasm</location>
    </subcellularLocation>
</comment>
<evidence type="ECO:0000313" key="8">
    <source>
        <dbReference type="EMBL" id="PVD28193.1"/>
    </source>
</evidence>
<dbReference type="GO" id="GO:0005737">
    <property type="term" value="C:cytoplasm"/>
    <property type="evidence" value="ECO:0007669"/>
    <property type="project" value="UniProtKB-SubCell"/>
</dbReference>
<gene>
    <name evidence="8" type="ORF">C0Q70_10779</name>
</gene>
<dbReference type="EMBL" id="PZQS01000006">
    <property type="protein sequence ID" value="PVD28193.1"/>
    <property type="molecule type" value="Genomic_DNA"/>
</dbReference>
<accession>A0A2T7P465</accession>
<dbReference type="InterPro" id="IPR013783">
    <property type="entry name" value="Ig-like_fold"/>
</dbReference>
<name>A0A2T7P465_POMCA</name>
<dbReference type="PANTHER" id="PTHR45912:SF3">
    <property type="entry name" value="CILIA- AND FLAGELLA-ASSOCIATED PROTEIN 47"/>
    <property type="match status" value="1"/>
</dbReference>
<keyword evidence="3" id="KW-0963">Cytoplasm</keyword>
<dbReference type="Gene3D" id="2.60.40.10">
    <property type="entry name" value="Immunoglobulins"/>
    <property type="match status" value="6"/>
</dbReference>
<keyword evidence="5" id="KW-0966">Cell projection</keyword>
<dbReference type="Pfam" id="PF14874">
    <property type="entry name" value="PapD-like"/>
    <property type="match status" value="1"/>
</dbReference>
<dbReference type="GO" id="GO:0005929">
    <property type="term" value="C:cilium"/>
    <property type="evidence" value="ECO:0007669"/>
    <property type="project" value="UniProtKB-SubCell"/>
</dbReference>
<evidence type="ECO:0000313" key="9">
    <source>
        <dbReference type="Proteomes" id="UP000245119"/>
    </source>
</evidence>
<organism evidence="8 9">
    <name type="scientific">Pomacea canaliculata</name>
    <name type="common">Golden apple snail</name>
    <dbReference type="NCBI Taxonomy" id="400727"/>
    <lineage>
        <taxon>Eukaryota</taxon>
        <taxon>Metazoa</taxon>
        <taxon>Spiralia</taxon>
        <taxon>Lophotrochozoa</taxon>
        <taxon>Mollusca</taxon>
        <taxon>Gastropoda</taxon>
        <taxon>Caenogastropoda</taxon>
        <taxon>Architaenioglossa</taxon>
        <taxon>Ampullarioidea</taxon>
        <taxon>Ampullariidae</taxon>
        <taxon>Pomacea</taxon>
    </lineage>
</organism>
<keyword evidence="4" id="KW-0969">Cilium</keyword>
<comment type="caution">
    <text evidence="8">The sequence shown here is derived from an EMBL/GenBank/DDBJ whole genome shotgun (WGS) entry which is preliminary data.</text>
</comment>
<feature type="domain" description="HYDIN/VesB/CFA65-like Ig-like" evidence="7">
    <location>
        <begin position="935"/>
        <end position="1027"/>
    </location>
</feature>
<protein>
    <recommendedName>
        <fullName evidence="7">HYDIN/VesB/CFA65-like Ig-like domain-containing protein</fullName>
    </recommendedName>
</protein>
<evidence type="ECO:0000256" key="5">
    <source>
        <dbReference type="ARBA" id="ARBA00023273"/>
    </source>
</evidence>
<evidence type="ECO:0000256" key="2">
    <source>
        <dbReference type="ARBA" id="ARBA00004496"/>
    </source>
</evidence>
<keyword evidence="9" id="KW-1185">Reference proteome</keyword>
<sequence length="1175" mass="130238">MEGDIHGVRIEPRVLNFFHTVPGKIYTLTINVKNVSEKGCSIRYYGPENTKNFHLKVKNPEEPVAPGLCVPASVEYNATEEAEMTDRLVLTIDDEILEVPIFTYLSCPHLELPRDVDFGTVIADSKVITKEISLINSGAKAGEFKITYNGQKHISFTPSVGSIPPNSMQIIKVEFVTKIPGKLEETLIVEMEGVEPKELTIHGNVCNPLIEILSLKDEQPIKCISFGNTYYGTDCTECALLFNNSPATLSFVAMIDESAPGQEMGIDMTSTTTGALAEEDGYNSRHGSINALTSLITTIPNQGVLQPYQKIPIFFRFSPRWNKAQVGWKSKVIPPPRKDFALFVRFEMSGSSKGFSEITVVKKKGHFSTTGKFAEVALTATALPVLLDISPSDSLDFGECPVGESVDTLCTIRNESFLLPAIFQFRRIAHFSARPLNGKISPGQTQDVVFSFVPKQVGTFKPLMLLDVLGQTADTYNPSLTNLEVISTLSTRVSGHSNPVTVVPKPRFNPGLTPYITNEVGMYVETTFADVDSKVPRNALAGSTRVHLHRIYRPKSLDIEDKKVKVAFPNDRPHSVRPSERNQIFRTPFTYMDRYNYVDPDYALTDDEILTRRSHRSYYVEHLHLIQDLKKERRRKREYKLTANQTDIGLQPAAGLLPRPLKLKEIKSASPSLPPPNEEWRLLSTQELAVAEKEAMSKPVQEGLNAVPTTDKEKADCKKWLSPQNLHQIVVGPPTIEFGKVCMRSVSQKELNIINNLLDYILVEATIDSRELRQSSPLSQVVPPRSRAVIPIIFESNTKGNFQRSVTYTINGFHKNHVTVMAEVVCVGLELSTENLVLMPTLGLPADAGFRGVITLHNRLNYPAEFTWSPDIGERGTAFSIRPATGTVNTNSSLDCEVVWHPSYLAPQDGSFMLIVHGGEPLKLQCLAEMGPTSVSFVEQRIAFGSVPVNLTTTKSAFLQNTGVNHGYFQVLDPNPFPGLTVTPVHGVIPVGGVTELFVSLTPDTVLKFDAHIQIAIKGSRTVDLRMGGIVESPSVDMSVVKFFQLWWCYCGCKSSISFKMFNKGNTRCKLEFDLTRYKDFSLSFPGFQTTEDRNYQIMNPGMSTITILPLQTIKGELSFLPLQVAAYDFLMPVIINHMSAPTPSATPSPPTTMPSVKKTFHQPISSQPAVGDSP</sequence>
<feature type="domain" description="HYDIN/VesB/CFA65-like Ig-like" evidence="7">
    <location>
        <begin position="108"/>
        <end position="203"/>
    </location>
</feature>
<dbReference type="InterPro" id="IPR053879">
    <property type="entry name" value="HYDIN_VesB_CFA65-like_Ig"/>
</dbReference>
<dbReference type="STRING" id="400727.A0A2T7P465"/>
<dbReference type="PANTHER" id="PTHR45912">
    <property type="entry name" value="CILIA- AND FLAGELLA-ASSOCIATED PROTEIN 47"/>
    <property type="match status" value="1"/>
</dbReference>
<dbReference type="OrthoDB" id="10060824at2759"/>